<comment type="caution">
    <text evidence="1">The sequence shown here is derived from an EMBL/GenBank/DDBJ whole genome shotgun (WGS) entry which is preliminary data.</text>
</comment>
<proteinExistence type="predicted"/>
<reference evidence="1" key="1">
    <citation type="journal article" date="2014" name="Front. Microbiol.">
        <title>High frequency of phylogenetically diverse reductive dehalogenase-homologous genes in deep subseafloor sedimentary metagenomes.</title>
        <authorList>
            <person name="Kawai M."/>
            <person name="Futagami T."/>
            <person name="Toyoda A."/>
            <person name="Takaki Y."/>
            <person name="Nishi S."/>
            <person name="Hori S."/>
            <person name="Arai W."/>
            <person name="Tsubouchi T."/>
            <person name="Morono Y."/>
            <person name="Uchiyama I."/>
            <person name="Ito T."/>
            <person name="Fujiyama A."/>
            <person name="Inagaki F."/>
            <person name="Takami H."/>
        </authorList>
    </citation>
    <scope>NUCLEOTIDE SEQUENCE</scope>
    <source>
        <strain evidence="1">Expedition CK06-06</strain>
    </source>
</reference>
<sequence>AQDMGFKKTSDLIAISFGVTESAPDVYTEDEISLQLDVLNNEIFVVLAADLNVTVPQLAPGVNTNSAAAIASTSQATIGKLSNTNVIAVAELDIRSAGPGDNVAFERLANESYTGELDYIALIATNNFFVGVSSANTGVAQSVNGRLWGYRAKADASTYAALVQSEVLSA</sequence>
<feature type="non-terminal residue" evidence="1">
    <location>
        <position position="1"/>
    </location>
</feature>
<protein>
    <submittedName>
        <fullName evidence="1">Uncharacterized protein</fullName>
    </submittedName>
</protein>
<evidence type="ECO:0000313" key="1">
    <source>
        <dbReference type="EMBL" id="GAH12047.1"/>
    </source>
</evidence>
<organism evidence="1">
    <name type="scientific">marine sediment metagenome</name>
    <dbReference type="NCBI Taxonomy" id="412755"/>
    <lineage>
        <taxon>unclassified sequences</taxon>
        <taxon>metagenomes</taxon>
        <taxon>ecological metagenomes</taxon>
    </lineage>
</organism>
<dbReference type="AlphaFoldDB" id="X1CW58"/>
<name>X1CW58_9ZZZZ</name>
<gene>
    <name evidence="1" type="ORF">S01H4_58064</name>
</gene>
<dbReference type="EMBL" id="BART01033875">
    <property type="protein sequence ID" value="GAH12047.1"/>
    <property type="molecule type" value="Genomic_DNA"/>
</dbReference>
<accession>X1CW58</accession>